<dbReference type="PROSITE" id="PS51184">
    <property type="entry name" value="JMJC"/>
    <property type="match status" value="1"/>
</dbReference>
<dbReference type="Proteomes" id="UP000013827">
    <property type="component" value="Unassembled WGS sequence"/>
</dbReference>
<keyword evidence="7" id="KW-1185">Reference proteome</keyword>
<dbReference type="GO" id="GO:0003712">
    <property type="term" value="F:transcription coregulator activity"/>
    <property type="evidence" value="ECO:0007669"/>
    <property type="project" value="TreeGrafter"/>
</dbReference>
<dbReference type="GO" id="GO:0000118">
    <property type="term" value="C:histone deacetylase complex"/>
    <property type="evidence" value="ECO:0007669"/>
    <property type="project" value="TreeGrafter"/>
</dbReference>
<dbReference type="AlphaFoldDB" id="A0A0D3KZ60"/>
<accession>A0A0D3KZ60</accession>
<dbReference type="PANTHER" id="PTHR12549:SF38">
    <property type="entry name" value="JMJC DOMAIN-CONTAINING HISTONE DEMETHYLASE 2, ISOFORM A"/>
    <property type="match status" value="1"/>
</dbReference>
<protein>
    <recommendedName>
        <fullName evidence="5">JmjC domain-containing protein</fullName>
    </recommendedName>
</protein>
<name>A0A0D3KZ60_EMIH1</name>
<dbReference type="STRING" id="2903.R1FPN6"/>
<dbReference type="GO" id="GO:0032454">
    <property type="term" value="F:histone H3K9 demethylase activity"/>
    <property type="evidence" value="ECO:0007669"/>
    <property type="project" value="InterPro"/>
</dbReference>
<dbReference type="PaxDb" id="2903-EOD41045"/>
<keyword evidence="3" id="KW-0539">Nucleus</keyword>
<dbReference type="GO" id="GO:0006357">
    <property type="term" value="P:regulation of transcription by RNA polymerase II"/>
    <property type="evidence" value="ECO:0007669"/>
    <property type="project" value="TreeGrafter"/>
</dbReference>
<evidence type="ECO:0000256" key="4">
    <source>
        <dbReference type="SAM" id="MobiDB-lite"/>
    </source>
</evidence>
<dbReference type="RefSeq" id="XP_005793474.1">
    <property type="nucleotide sequence ID" value="XM_005793417.1"/>
</dbReference>
<dbReference type="eggNOG" id="KOG1356">
    <property type="taxonomic scope" value="Eukaryota"/>
</dbReference>
<dbReference type="Gene3D" id="2.60.120.650">
    <property type="entry name" value="Cupin"/>
    <property type="match status" value="1"/>
</dbReference>
<dbReference type="GO" id="GO:0031490">
    <property type="term" value="F:chromatin DNA binding"/>
    <property type="evidence" value="ECO:0007669"/>
    <property type="project" value="TreeGrafter"/>
</dbReference>
<keyword evidence="2" id="KW-0479">Metal-binding</keyword>
<feature type="compositionally biased region" description="Pro residues" evidence="4">
    <location>
        <begin position="440"/>
        <end position="450"/>
    </location>
</feature>
<evidence type="ECO:0000256" key="2">
    <source>
        <dbReference type="ARBA" id="ARBA00022723"/>
    </source>
</evidence>
<dbReference type="EnsemblProtists" id="EOD41045">
    <property type="protein sequence ID" value="EOD41045"/>
    <property type="gene ID" value="EMIHUDRAFT_108224"/>
</dbReference>
<dbReference type="GO" id="GO:0000785">
    <property type="term" value="C:chromatin"/>
    <property type="evidence" value="ECO:0007669"/>
    <property type="project" value="TreeGrafter"/>
</dbReference>
<dbReference type="Pfam" id="PF02373">
    <property type="entry name" value="JmjC"/>
    <property type="match status" value="1"/>
</dbReference>
<evidence type="ECO:0000256" key="1">
    <source>
        <dbReference type="ARBA" id="ARBA00004123"/>
    </source>
</evidence>
<dbReference type="PANTHER" id="PTHR12549">
    <property type="entry name" value="JMJC DOMAIN-CONTAINING HISTONE DEMETHYLATION PROTEIN"/>
    <property type="match status" value="1"/>
</dbReference>
<feature type="domain" description="JmjC" evidence="5">
    <location>
        <begin position="173"/>
        <end position="384"/>
    </location>
</feature>
<organism evidence="6 7">
    <name type="scientific">Emiliania huxleyi (strain CCMP1516)</name>
    <dbReference type="NCBI Taxonomy" id="280463"/>
    <lineage>
        <taxon>Eukaryota</taxon>
        <taxon>Haptista</taxon>
        <taxon>Haptophyta</taxon>
        <taxon>Prymnesiophyceae</taxon>
        <taxon>Isochrysidales</taxon>
        <taxon>Noelaerhabdaceae</taxon>
        <taxon>Emiliania</taxon>
    </lineage>
</organism>
<dbReference type="CDD" id="cd02208">
    <property type="entry name" value="cupin_RmlC-like"/>
    <property type="match status" value="1"/>
</dbReference>
<dbReference type="GO" id="GO:0046872">
    <property type="term" value="F:metal ion binding"/>
    <property type="evidence" value="ECO:0007669"/>
    <property type="project" value="UniProtKB-KW"/>
</dbReference>
<reference evidence="6" key="2">
    <citation type="submission" date="2024-10" db="UniProtKB">
        <authorList>
            <consortium name="EnsemblProtists"/>
        </authorList>
    </citation>
    <scope>IDENTIFICATION</scope>
</reference>
<dbReference type="InterPro" id="IPR003347">
    <property type="entry name" value="JmjC_dom"/>
</dbReference>
<evidence type="ECO:0000313" key="7">
    <source>
        <dbReference type="Proteomes" id="UP000013827"/>
    </source>
</evidence>
<dbReference type="KEGG" id="ehx:EMIHUDRAFT_108224"/>
<feature type="compositionally biased region" description="Gly residues" evidence="4">
    <location>
        <begin position="426"/>
        <end position="437"/>
    </location>
</feature>
<dbReference type="SMART" id="SM00558">
    <property type="entry name" value="JmjC"/>
    <property type="match status" value="1"/>
</dbReference>
<reference evidence="7" key="1">
    <citation type="journal article" date="2013" name="Nature">
        <title>Pan genome of the phytoplankton Emiliania underpins its global distribution.</title>
        <authorList>
            <person name="Read B.A."/>
            <person name="Kegel J."/>
            <person name="Klute M.J."/>
            <person name="Kuo A."/>
            <person name="Lefebvre S.C."/>
            <person name="Maumus F."/>
            <person name="Mayer C."/>
            <person name="Miller J."/>
            <person name="Monier A."/>
            <person name="Salamov A."/>
            <person name="Young J."/>
            <person name="Aguilar M."/>
            <person name="Claverie J.M."/>
            <person name="Frickenhaus S."/>
            <person name="Gonzalez K."/>
            <person name="Herman E.K."/>
            <person name="Lin Y.C."/>
            <person name="Napier J."/>
            <person name="Ogata H."/>
            <person name="Sarno A.F."/>
            <person name="Shmutz J."/>
            <person name="Schroeder D."/>
            <person name="de Vargas C."/>
            <person name="Verret F."/>
            <person name="von Dassow P."/>
            <person name="Valentin K."/>
            <person name="Van de Peer Y."/>
            <person name="Wheeler G."/>
            <person name="Dacks J.B."/>
            <person name="Delwiche C.F."/>
            <person name="Dyhrman S.T."/>
            <person name="Glockner G."/>
            <person name="John U."/>
            <person name="Richards T."/>
            <person name="Worden A.Z."/>
            <person name="Zhang X."/>
            <person name="Grigoriev I.V."/>
            <person name="Allen A.E."/>
            <person name="Bidle K."/>
            <person name="Borodovsky M."/>
            <person name="Bowler C."/>
            <person name="Brownlee C."/>
            <person name="Cock J.M."/>
            <person name="Elias M."/>
            <person name="Gladyshev V.N."/>
            <person name="Groth M."/>
            <person name="Guda C."/>
            <person name="Hadaegh A."/>
            <person name="Iglesias-Rodriguez M.D."/>
            <person name="Jenkins J."/>
            <person name="Jones B.M."/>
            <person name="Lawson T."/>
            <person name="Leese F."/>
            <person name="Lindquist E."/>
            <person name="Lobanov A."/>
            <person name="Lomsadze A."/>
            <person name="Malik S.B."/>
            <person name="Marsh M.E."/>
            <person name="Mackinder L."/>
            <person name="Mock T."/>
            <person name="Mueller-Roeber B."/>
            <person name="Pagarete A."/>
            <person name="Parker M."/>
            <person name="Probert I."/>
            <person name="Quesneville H."/>
            <person name="Raines C."/>
            <person name="Rensing S.A."/>
            <person name="Riano-Pachon D.M."/>
            <person name="Richier S."/>
            <person name="Rokitta S."/>
            <person name="Shiraiwa Y."/>
            <person name="Soanes D.M."/>
            <person name="van der Giezen M."/>
            <person name="Wahlund T.M."/>
            <person name="Williams B."/>
            <person name="Wilson W."/>
            <person name="Wolfe G."/>
            <person name="Wurch L.L."/>
        </authorList>
    </citation>
    <scope>NUCLEOTIDE SEQUENCE</scope>
</reference>
<evidence type="ECO:0000259" key="5">
    <source>
        <dbReference type="PROSITE" id="PS51184"/>
    </source>
</evidence>
<dbReference type="SUPFAM" id="SSF51197">
    <property type="entry name" value="Clavaminate synthase-like"/>
    <property type="match status" value="1"/>
</dbReference>
<evidence type="ECO:0000256" key="3">
    <source>
        <dbReference type="ARBA" id="ARBA00023242"/>
    </source>
</evidence>
<comment type="subcellular location">
    <subcellularLocation>
        <location evidence="1">Nucleus</location>
    </subcellularLocation>
</comment>
<sequence>MGRYDLASSQVVERVEYLLALHPPEDHADQLASAHAHAPPLAALHAAPEGAGGTRAAAAAAAAPAFGGEALRMSYTLREARWRRGEPVVVGSLDREFELPWGPHGFLERFGAEQVNMIDCRDGKSVHWLTLAHFFAGYTKPWTRAKCPDTFRRMMLKLKDWPPNTDFRDKMPEYFDDLMEALPFPQYTHRDGVLNLARHFPPDCVPPDLGPKMYNGFGQKHAWRGMDPAVAKGGHTNLHCDVSDAVNVMASLADAELGSLSCQHGAVGGIFRWRGCAIWDIYRWQDTEAILQLLHAVARERDVEITSNPIHDQLFYLDDTLRKRLRDQYKVRGWRFVQRRGDAVFIPAGCPHQVRNLSSCVKVALDFVSPENAHRCVHLTDEFAKLPRGHHLSEDKLQVKTMLLHTMKHLTEALMPRRQPAEAEGAEGGEAGEGGEGAPLAPPPGASNGT</sequence>
<evidence type="ECO:0000313" key="6">
    <source>
        <dbReference type="EnsemblProtists" id="EOD41045"/>
    </source>
</evidence>
<dbReference type="HOGENOM" id="CLU_608951_0_0_1"/>
<dbReference type="GeneID" id="17286315"/>
<dbReference type="InterPro" id="IPR045109">
    <property type="entry name" value="LSDs-like"/>
</dbReference>
<proteinExistence type="predicted"/>
<feature type="region of interest" description="Disordered" evidence="4">
    <location>
        <begin position="415"/>
        <end position="450"/>
    </location>
</feature>